<evidence type="ECO:0000313" key="2">
    <source>
        <dbReference type="EMBL" id="CAK9081123.1"/>
    </source>
</evidence>
<dbReference type="Proteomes" id="UP001642484">
    <property type="component" value="Unassembled WGS sequence"/>
</dbReference>
<proteinExistence type="predicted"/>
<gene>
    <name evidence="2" type="ORF">CCMP2556_LOCUS39725</name>
</gene>
<sequence length="368" mass="41022">MEGNLVKILKHFCYSKNKGKDKSFARICLEAGSAILCLQEDPAGQKQVDPSTLFFFHIGYVNFKTWTVTVSPLYLQSDVDCGQPFSVRKVLLQHICLEESNADLWFQTLLEALSDLDTVSPYSLMFFKIDESTTLLPLSNMKSGLVQASKVDTFPVSLFWRGSAEEAVASQLRSRPVAPAAHTSKNRQAGRAPVQVEQGHGDQMEDLMALLDTPPPGSNNDDSHDGEEAELDTNTETEEEGSDQDGHDHHDPPEDENPFDFDGSSSLLPVQLEEPLPEVVDNEVDFDLDWEDFCQDSDGAAAPVADAPPESENQQILEELGLGFVRKAGVFEERFDELQLFQRWLKGLEGRENLQSHGEFLEVPFVMI</sequence>
<name>A0ABP0PZW5_9DINO</name>
<keyword evidence="3" id="KW-1185">Reference proteome</keyword>
<feature type="compositionally biased region" description="Acidic residues" evidence="1">
    <location>
        <begin position="224"/>
        <end position="243"/>
    </location>
</feature>
<evidence type="ECO:0000313" key="3">
    <source>
        <dbReference type="Proteomes" id="UP001642484"/>
    </source>
</evidence>
<dbReference type="EMBL" id="CAXAMN010023806">
    <property type="protein sequence ID" value="CAK9081123.1"/>
    <property type="molecule type" value="Genomic_DNA"/>
</dbReference>
<reference evidence="2 3" key="1">
    <citation type="submission" date="2024-02" db="EMBL/GenBank/DDBJ databases">
        <authorList>
            <person name="Chen Y."/>
            <person name="Shah S."/>
            <person name="Dougan E. K."/>
            <person name="Thang M."/>
            <person name="Chan C."/>
        </authorList>
    </citation>
    <scope>NUCLEOTIDE SEQUENCE [LARGE SCALE GENOMIC DNA]</scope>
</reference>
<comment type="caution">
    <text evidence="2">The sequence shown here is derived from an EMBL/GenBank/DDBJ whole genome shotgun (WGS) entry which is preliminary data.</text>
</comment>
<organism evidence="2 3">
    <name type="scientific">Durusdinium trenchii</name>
    <dbReference type="NCBI Taxonomy" id="1381693"/>
    <lineage>
        <taxon>Eukaryota</taxon>
        <taxon>Sar</taxon>
        <taxon>Alveolata</taxon>
        <taxon>Dinophyceae</taxon>
        <taxon>Suessiales</taxon>
        <taxon>Symbiodiniaceae</taxon>
        <taxon>Durusdinium</taxon>
    </lineage>
</organism>
<feature type="region of interest" description="Disordered" evidence="1">
    <location>
        <begin position="173"/>
        <end position="266"/>
    </location>
</feature>
<accession>A0ABP0PZW5</accession>
<protein>
    <submittedName>
        <fullName evidence="2">Uncharacterized protein</fullName>
    </submittedName>
</protein>
<evidence type="ECO:0000256" key="1">
    <source>
        <dbReference type="SAM" id="MobiDB-lite"/>
    </source>
</evidence>